<sequence>MKIISVLKPRSVTQIPEPPLARFLFADTRIAWLWLLVRLYVGYEWLTAGLEKLTGYNFAFGAGFGQRISSPWVFSGHDGVALQGFVKGALALSSGPHPAVQGWYAAFLQHVVLPNAGLFAYMVTFGEVLVGLGLIFGALTGIAAFFGVFMNLNFMLAGAVSINPILGTLGLLLMLAWRIAGYYGLDSLLLPLLGTPWTGSLLSRLRAQRTEPLEAGAGGR</sequence>
<feature type="transmembrane region" description="Helical" evidence="5">
    <location>
        <begin position="102"/>
        <end position="121"/>
    </location>
</feature>
<protein>
    <submittedName>
        <fullName evidence="6">DoxX family protein</fullName>
    </submittedName>
</protein>
<dbReference type="PANTHER" id="PTHR39157">
    <property type="entry name" value="INTEGRAL MEMBRANE PROTEIN-RELATED"/>
    <property type="match status" value="1"/>
</dbReference>
<dbReference type="AlphaFoldDB" id="A0A328VQE9"/>
<keyword evidence="7" id="KW-1185">Reference proteome</keyword>
<dbReference type="GO" id="GO:0016020">
    <property type="term" value="C:membrane"/>
    <property type="evidence" value="ECO:0007669"/>
    <property type="project" value="UniProtKB-SubCell"/>
</dbReference>
<dbReference type="PANTHER" id="PTHR39157:SF1">
    <property type="entry name" value="DOXX FAMILY PROTEIN"/>
    <property type="match status" value="1"/>
</dbReference>
<evidence type="ECO:0000256" key="1">
    <source>
        <dbReference type="ARBA" id="ARBA00004141"/>
    </source>
</evidence>
<keyword evidence="2 5" id="KW-0812">Transmembrane</keyword>
<keyword evidence="3 5" id="KW-1133">Transmembrane helix</keyword>
<accession>A0A328VQE9</accession>
<organism evidence="6 7">
    <name type="scientific">Thermogemmatispora tikiterensis</name>
    <dbReference type="NCBI Taxonomy" id="1825093"/>
    <lineage>
        <taxon>Bacteria</taxon>
        <taxon>Bacillati</taxon>
        <taxon>Chloroflexota</taxon>
        <taxon>Ktedonobacteria</taxon>
        <taxon>Thermogemmatisporales</taxon>
        <taxon>Thermogemmatisporaceae</taxon>
        <taxon>Thermogemmatispora</taxon>
    </lineage>
</organism>
<evidence type="ECO:0000256" key="4">
    <source>
        <dbReference type="ARBA" id="ARBA00023136"/>
    </source>
</evidence>
<name>A0A328VQE9_9CHLR</name>
<dbReference type="RefSeq" id="WP_112433721.1">
    <property type="nucleotide sequence ID" value="NZ_MCIF01000002.1"/>
</dbReference>
<dbReference type="Pfam" id="PF07681">
    <property type="entry name" value="DoxX"/>
    <property type="match status" value="1"/>
</dbReference>
<dbReference type="Proteomes" id="UP000248706">
    <property type="component" value="Unassembled WGS sequence"/>
</dbReference>
<feature type="transmembrane region" description="Helical" evidence="5">
    <location>
        <begin position="155"/>
        <end position="177"/>
    </location>
</feature>
<dbReference type="EMBL" id="MCIF01000002">
    <property type="protein sequence ID" value="RAQ98432.1"/>
    <property type="molecule type" value="Genomic_DNA"/>
</dbReference>
<comment type="subcellular location">
    <subcellularLocation>
        <location evidence="1">Membrane</location>
        <topology evidence="1">Multi-pass membrane protein</topology>
    </subcellularLocation>
</comment>
<evidence type="ECO:0000256" key="2">
    <source>
        <dbReference type="ARBA" id="ARBA00022692"/>
    </source>
</evidence>
<feature type="transmembrane region" description="Helical" evidence="5">
    <location>
        <begin position="20"/>
        <end position="41"/>
    </location>
</feature>
<keyword evidence="4 5" id="KW-0472">Membrane</keyword>
<evidence type="ECO:0000313" key="6">
    <source>
        <dbReference type="EMBL" id="RAQ98432.1"/>
    </source>
</evidence>
<feature type="transmembrane region" description="Helical" evidence="5">
    <location>
        <begin position="128"/>
        <end position="149"/>
    </location>
</feature>
<dbReference type="OrthoDB" id="26941at2"/>
<dbReference type="InterPro" id="IPR032808">
    <property type="entry name" value="DoxX"/>
</dbReference>
<comment type="caution">
    <text evidence="6">The sequence shown here is derived from an EMBL/GenBank/DDBJ whole genome shotgun (WGS) entry which is preliminary data.</text>
</comment>
<evidence type="ECO:0000313" key="7">
    <source>
        <dbReference type="Proteomes" id="UP000248706"/>
    </source>
</evidence>
<proteinExistence type="predicted"/>
<gene>
    <name evidence="6" type="ORF">A4R35_23020</name>
</gene>
<reference evidence="6 7" key="1">
    <citation type="submission" date="2016-08" db="EMBL/GenBank/DDBJ databases">
        <title>Analysis of Carbohydrate Active Enzymes in Thermogemmatispora T81 Reveals Carbohydrate Degradation Ability.</title>
        <authorList>
            <person name="Tomazini A."/>
            <person name="Lal S."/>
            <person name="Stott M."/>
            <person name="Henrissat B."/>
            <person name="Polikarpov I."/>
            <person name="Sparling R."/>
            <person name="Levin D.B."/>
        </authorList>
    </citation>
    <scope>NUCLEOTIDE SEQUENCE [LARGE SCALE GENOMIC DNA]</scope>
    <source>
        <strain evidence="6 7">T81</strain>
    </source>
</reference>
<evidence type="ECO:0000256" key="5">
    <source>
        <dbReference type="SAM" id="Phobius"/>
    </source>
</evidence>
<evidence type="ECO:0000256" key="3">
    <source>
        <dbReference type="ARBA" id="ARBA00022989"/>
    </source>
</evidence>